<keyword evidence="3 7" id="KW-0378">Hydrolase</keyword>
<dbReference type="Gene3D" id="3.20.20.140">
    <property type="entry name" value="Metal-dependent hydrolases"/>
    <property type="match status" value="1"/>
</dbReference>
<protein>
    <recommendedName>
        <fullName evidence="1 7">Imidazolonepropionase</fullName>
        <ecNumber evidence="1 7">3.5.2.7</ecNumber>
    </recommendedName>
    <alternativeName>
        <fullName evidence="7">Imidazolone-5-propionate hydrolase</fullName>
    </alternativeName>
</protein>
<evidence type="ECO:0000256" key="4">
    <source>
        <dbReference type="ARBA" id="ARBA00022808"/>
    </source>
</evidence>
<dbReference type="InterPro" id="IPR011059">
    <property type="entry name" value="Metal-dep_hydrolase_composite"/>
</dbReference>
<evidence type="ECO:0000313" key="9">
    <source>
        <dbReference type="EMBL" id="CAA9480034.1"/>
    </source>
</evidence>
<feature type="binding site" evidence="7">
    <location>
        <position position="250"/>
    </location>
    <ligand>
        <name>Fe(3+)</name>
        <dbReference type="ChEBI" id="CHEBI:29034"/>
    </ligand>
</feature>
<reference evidence="9" key="1">
    <citation type="submission" date="2020-02" db="EMBL/GenBank/DDBJ databases">
        <authorList>
            <person name="Meier V. D."/>
        </authorList>
    </citation>
    <scope>NUCLEOTIDE SEQUENCE</scope>
    <source>
        <strain evidence="9">AVDCRST_MAG12</strain>
    </source>
</reference>
<keyword evidence="4 7" id="KW-0369">Histidine metabolism</keyword>
<evidence type="ECO:0000256" key="5">
    <source>
        <dbReference type="ARBA" id="ARBA00022833"/>
    </source>
</evidence>
<name>A0A6J4RXS0_9ACTN</name>
<organism evidence="9">
    <name type="scientific">uncultured Rubrobacteraceae bacterium</name>
    <dbReference type="NCBI Taxonomy" id="349277"/>
    <lineage>
        <taxon>Bacteria</taxon>
        <taxon>Bacillati</taxon>
        <taxon>Actinomycetota</taxon>
        <taxon>Rubrobacteria</taxon>
        <taxon>Rubrobacterales</taxon>
        <taxon>Rubrobacteraceae</taxon>
        <taxon>environmental samples</taxon>
    </lineage>
</organism>
<evidence type="ECO:0000256" key="3">
    <source>
        <dbReference type="ARBA" id="ARBA00022801"/>
    </source>
</evidence>
<comment type="catalytic activity">
    <reaction evidence="7">
        <text>4-imidazolone-5-propanoate + H2O = N-formimidoyl-L-glutamate</text>
        <dbReference type="Rhea" id="RHEA:23660"/>
        <dbReference type="ChEBI" id="CHEBI:15377"/>
        <dbReference type="ChEBI" id="CHEBI:58928"/>
        <dbReference type="ChEBI" id="CHEBI:77893"/>
        <dbReference type="EC" id="3.5.2.7"/>
    </reaction>
</comment>
<feature type="binding site" evidence="7">
    <location>
        <position position="155"/>
    </location>
    <ligand>
        <name>N-formimidoyl-L-glutamate</name>
        <dbReference type="ChEBI" id="CHEBI:58928"/>
    </ligand>
</feature>
<keyword evidence="7" id="KW-0963">Cytoplasm</keyword>
<dbReference type="PANTHER" id="PTHR42752:SF1">
    <property type="entry name" value="IMIDAZOLONEPROPIONASE-RELATED"/>
    <property type="match status" value="1"/>
</dbReference>
<feature type="binding site" evidence="7">
    <location>
        <position position="85"/>
    </location>
    <ligand>
        <name>Zn(2+)</name>
        <dbReference type="ChEBI" id="CHEBI:29105"/>
    </ligand>
</feature>
<evidence type="ECO:0000256" key="7">
    <source>
        <dbReference type="HAMAP-Rule" id="MF_00372"/>
    </source>
</evidence>
<sequence length="411" mass="43127">MAETTLFVHDLEAAASPGGRGPLRGRDLGDLRVQAPASVAISGDVVLAVGPPGEVLREHPPGPECVTVDGRGAVALPGLVDCHAHPAFLGDRAAEFELRSAGASYEEIHASGGGILSTVEATRRGGEEDLASAVRRHLSWMLAHGTLTAEAKSGYGLDRETEIKSLRAIATASEENAIDVSPTFLGAHTVPPEFDSAAEYVEFVVTDVLPEAATLARQADVFLERGSFEAPEARRYLEACREHGLGLRLHADQFSERGAIPLAIELGARSVDHLENTGEAGARLLARSDVAAVLLPACGLFLGLPLPPARQLADQGAIVALATDFNPGSSFTESLPLAMNLACTRLGLSPAEALIACTANAAHVLDLPDVGRLAPGYRADVLLLDAPDWRHLAYHLGGDRFSAVIKNGKLL</sequence>
<keyword evidence="6 7" id="KW-0408">Iron</keyword>
<feature type="binding site" evidence="7">
    <location>
        <position position="83"/>
    </location>
    <ligand>
        <name>Zn(2+)</name>
        <dbReference type="ChEBI" id="CHEBI:29105"/>
    </ligand>
</feature>
<comment type="function">
    <text evidence="7">Catalyzes the hydrolytic cleavage of the carbon-nitrogen bond in imidazolone-5-propanoate to yield N-formimidoyl-L-glutamate. It is the third step in the universal histidine degradation pathway.</text>
</comment>
<dbReference type="GO" id="GO:0019557">
    <property type="term" value="P:L-histidine catabolic process to glutamate and formate"/>
    <property type="evidence" value="ECO:0007669"/>
    <property type="project" value="UniProtKB-UniPathway"/>
</dbReference>
<dbReference type="HAMAP" id="MF_00372">
    <property type="entry name" value="HutI"/>
    <property type="match status" value="1"/>
</dbReference>
<comment type="cofactor">
    <cofactor evidence="7">
        <name>Zn(2+)</name>
        <dbReference type="ChEBI" id="CHEBI:29105"/>
    </cofactor>
    <cofactor evidence="7">
        <name>Fe(3+)</name>
        <dbReference type="ChEBI" id="CHEBI:29034"/>
    </cofactor>
    <text evidence="7">Binds 1 zinc or iron ion per subunit.</text>
</comment>
<feature type="binding site" evidence="7">
    <location>
        <position position="188"/>
    </location>
    <ligand>
        <name>4-imidazolone-5-propanoate</name>
        <dbReference type="ChEBI" id="CHEBI:77893"/>
    </ligand>
</feature>
<feature type="binding site" evidence="7">
    <location>
        <position position="92"/>
    </location>
    <ligand>
        <name>4-imidazolone-5-propanoate</name>
        <dbReference type="ChEBI" id="CHEBI:77893"/>
    </ligand>
</feature>
<comment type="subcellular location">
    <subcellularLocation>
        <location evidence="7">Cytoplasm</location>
    </subcellularLocation>
</comment>
<keyword evidence="5 7" id="KW-0862">Zinc</keyword>
<feature type="binding site" evidence="7">
    <location>
        <position position="155"/>
    </location>
    <ligand>
        <name>4-imidazolone-5-propanoate</name>
        <dbReference type="ChEBI" id="CHEBI:77893"/>
    </ligand>
</feature>
<dbReference type="SUPFAM" id="SSF51556">
    <property type="entry name" value="Metallo-dependent hydrolases"/>
    <property type="match status" value="1"/>
</dbReference>
<dbReference type="NCBIfam" id="TIGR01224">
    <property type="entry name" value="hutI"/>
    <property type="match status" value="1"/>
</dbReference>
<dbReference type="GO" id="GO:0008270">
    <property type="term" value="F:zinc ion binding"/>
    <property type="evidence" value="ECO:0007669"/>
    <property type="project" value="UniProtKB-UniRule"/>
</dbReference>
<feature type="binding site" evidence="7">
    <location>
        <position position="329"/>
    </location>
    <ligand>
        <name>4-imidazolone-5-propanoate</name>
        <dbReference type="ChEBI" id="CHEBI:77893"/>
    </ligand>
</feature>
<feature type="domain" description="Amidohydrolase-related" evidence="8">
    <location>
        <begin position="75"/>
        <end position="410"/>
    </location>
</feature>
<dbReference type="SUPFAM" id="SSF51338">
    <property type="entry name" value="Composite domain of metallo-dependent hydrolases"/>
    <property type="match status" value="1"/>
</dbReference>
<dbReference type="InterPro" id="IPR032466">
    <property type="entry name" value="Metal_Hydrolase"/>
</dbReference>
<proteinExistence type="inferred from homology"/>
<dbReference type="AlphaFoldDB" id="A0A6J4RXS0"/>
<feature type="binding site" evidence="7">
    <location>
        <position position="324"/>
    </location>
    <ligand>
        <name>Zn(2+)</name>
        <dbReference type="ChEBI" id="CHEBI:29105"/>
    </ligand>
</feature>
<dbReference type="InterPro" id="IPR005920">
    <property type="entry name" value="HutI"/>
</dbReference>
<dbReference type="Gene3D" id="2.30.40.10">
    <property type="entry name" value="Urease, subunit C, domain 1"/>
    <property type="match status" value="1"/>
</dbReference>
<dbReference type="PANTHER" id="PTHR42752">
    <property type="entry name" value="IMIDAZOLONEPROPIONASE"/>
    <property type="match status" value="1"/>
</dbReference>
<dbReference type="Pfam" id="PF01979">
    <property type="entry name" value="Amidohydro_1"/>
    <property type="match status" value="1"/>
</dbReference>
<dbReference type="UniPathway" id="UPA00379">
    <property type="reaction ID" value="UER00551"/>
</dbReference>
<dbReference type="GO" id="GO:0005506">
    <property type="term" value="F:iron ion binding"/>
    <property type="evidence" value="ECO:0007669"/>
    <property type="project" value="UniProtKB-UniRule"/>
</dbReference>
<comment type="pathway">
    <text evidence="7">Amino-acid degradation; L-histidine degradation into L-glutamate; N-formimidoyl-L-glutamate from L-histidine: step 3/3.</text>
</comment>
<dbReference type="GO" id="GO:0019556">
    <property type="term" value="P:L-histidine catabolic process to glutamate and formamide"/>
    <property type="evidence" value="ECO:0007669"/>
    <property type="project" value="UniProtKB-UniRule"/>
</dbReference>
<dbReference type="GO" id="GO:0005737">
    <property type="term" value="C:cytoplasm"/>
    <property type="evidence" value="ECO:0007669"/>
    <property type="project" value="UniProtKB-SubCell"/>
</dbReference>
<keyword evidence="2 7" id="KW-0479">Metal-binding</keyword>
<evidence type="ECO:0000256" key="2">
    <source>
        <dbReference type="ARBA" id="ARBA00022723"/>
    </source>
</evidence>
<feature type="binding site" evidence="7">
    <location>
        <position position="326"/>
    </location>
    <ligand>
        <name>N-formimidoyl-L-glutamate</name>
        <dbReference type="ChEBI" id="CHEBI:58928"/>
    </ligand>
</feature>
<dbReference type="InterPro" id="IPR006680">
    <property type="entry name" value="Amidohydro-rel"/>
</dbReference>
<dbReference type="GO" id="GO:0050480">
    <property type="term" value="F:imidazolonepropionase activity"/>
    <property type="evidence" value="ECO:0007669"/>
    <property type="project" value="UniProtKB-UniRule"/>
</dbReference>
<feature type="binding site" evidence="7">
    <location>
        <position position="328"/>
    </location>
    <ligand>
        <name>N-formimidoyl-L-glutamate</name>
        <dbReference type="ChEBI" id="CHEBI:58928"/>
    </ligand>
</feature>
<dbReference type="EC" id="3.5.2.7" evidence="1 7"/>
<accession>A0A6J4RXS0</accession>
<dbReference type="EMBL" id="CADCVK010000225">
    <property type="protein sequence ID" value="CAA9480034.1"/>
    <property type="molecule type" value="Genomic_DNA"/>
</dbReference>
<feature type="binding site" evidence="7">
    <location>
        <position position="250"/>
    </location>
    <ligand>
        <name>Zn(2+)</name>
        <dbReference type="ChEBI" id="CHEBI:29105"/>
    </ligand>
</feature>
<gene>
    <name evidence="7" type="primary">hutI</name>
    <name evidence="9" type="ORF">AVDCRST_MAG12-1447</name>
</gene>
<feature type="binding site" evidence="7">
    <location>
        <position position="85"/>
    </location>
    <ligand>
        <name>Fe(3+)</name>
        <dbReference type="ChEBI" id="CHEBI:29034"/>
    </ligand>
</feature>
<comment type="similarity">
    <text evidence="7">Belongs to the metallo-dependent hydrolases superfamily. HutI family.</text>
</comment>
<feature type="binding site" evidence="7">
    <location>
        <position position="324"/>
    </location>
    <ligand>
        <name>Fe(3+)</name>
        <dbReference type="ChEBI" id="CHEBI:29034"/>
    </ligand>
</feature>
<evidence type="ECO:0000256" key="1">
    <source>
        <dbReference type="ARBA" id="ARBA00012864"/>
    </source>
</evidence>
<evidence type="ECO:0000259" key="8">
    <source>
        <dbReference type="Pfam" id="PF01979"/>
    </source>
</evidence>
<evidence type="ECO:0000256" key="6">
    <source>
        <dbReference type="ARBA" id="ARBA00023004"/>
    </source>
</evidence>
<dbReference type="FunFam" id="3.20.20.140:FF:000007">
    <property type="entry name" value="Imidazolonepropionase"/>
    <property type="match status" value="1"/>
</dbReference>
<feature type="binding site" evidence="7">
    <location>
        <position position="253"/>
    </location>
    <ligand>
        <name>4-imidazolone-5-propanoate</name>
        <dbReference type="ChEBI" id="CHEBI:77893"/>
    </ligand>
</feature>
<feature type="binding site" evidence="7">
    <location>
        <position position="83"/>
    </location>
    <ligand>
        <name>Fe(3+)</name>
        <dbReference type="ChEBI" id="CHEBI:29034"/>
    </ligand>
</feature>